<dbReference type="CTD" id="79594"/>
<dbReference type="GO" id="GO:0008270">
    <property type="term" value="F:zinc ion binding"/>
    <property type="evidence" value="ECO:0007669"/>
    <property type="project" value="UniProtKB-KW"/>
</dbReference>
<keyword evidence="10" id="KW-0862">Zinc</keyword>
<dbReference type="SUPFAM" id="SSF57850">
    <property type="entry name" value="RING/U-box"/>
    <property type="match status" value="1"/>
</dbReference>
<evidence type="ECO:0000256" key="8">
    <source>
        <dbReference type="ARBA" id="ARBA00022786"/>
    </source>
</evidence>
<dbReference type="InterPro" id="IPR051652">
    <property type="entry name" value="MDM2_MDM4_MUL1"/>
</dbReference>
<comment type="subcellular location">
    <subcellularLocation>
        <location evidence="2">Mitochondrion outer membrane</location>
        <topology evidence="2">Multi-pass membrane protein</topology>
    </subcellularLocation>
</comment>
<evidence type="ECO:0000256" key="4">
    <source>
        <dbReference type="ARBA" id="ARBA00022679"/>
    </source>
</evidence>
<dbReference type="AlphaFoldDB" id="A0A8B7YDG7"/>
<evidence type="ECO:0000256" key="15">
    <source>
        <dbReference type="SAM" id="Phobius"/>
    </source>
</evidence>
<dbReference type="InterPro" id="IPR001841">
    <property type="entry name" value="Znf_RING"/>
</dbReference>
<keyword evidence="17" id="KW-1185">Reference proteome</keyword>
<keyword evidence="7 14" id="KW-0863">Zinc-finger</keyword>
<proteinExistence type="predicted"/>
<dbReference type="GO" id="GO:0005741">
    <property type="term" value="C:mitochondrial outer membrane"/>
    <property type="evidence" value="ECO:0007669"/>
    <property type="project" value="UniProtKB-SubCell"/>
</dbReference>
<evidence type="ECO:0000313" key="19">
    <source>
        <dbReference type="RefSeq" id="XP_022089697.1"/>
    </source>
</evidence>
<evidence type="ECO:0000256" key="12">
    <source>
        <dbReference type="ARBA" id="ARBA00023128"/>
    </source>
</evidence>
<dbReference type="InterPro" id="IPR022170">
    <property type="entry name" value="MUL1-like"/>
</dbReference>
<dbReference type="EC" id="2.3.2.27" evidence="3"/>
<accession>A0A8B7YDG7</accession>
<evidence type="ECO:0000256" key="11">
    <source>
        <dbReference type="ARBA" id="ARBA00022989"/>
    </source>
</evidence>
<dbReference type="PANTHER" id="PTHR12183:SF32">
    <property type="entry name" value="MITOCHONDRIAL E3 UBIQUITIN PROTEIN LIGASE 1"/>
    <property type="match status" value="1"/>
</dbReference>
<dbReference type="Gene3D" id="3.30.40.10">
    <property type="entry name" value="Zinc/RING finger domain, C3HC4 (zinc finger)"/>
    <property type="match status" value="1"/>
</dbReference>
<protein>
    <recommendedName>
        <fullName evidence="3">RING-type E3 ubiquitin transferase</fullName>
        <ecNumber evidence="3">2.3.2.27</ecNumber>
    </recommendedName>
</protein>
<keyword evidence="5 15" id="KW-0812">Transmembrane</keyword>
<evidence type="ECO:0000256" key="7">
    <source>
        <dbReference type="ARBA" id="ARBA00022771"/>
    </source>
</evidence>
<feature type="domain" description="RING-type" evidence="16">
    <location>
        <begin position="295"/>
        <end position="332"/>
    </location>
</feature>
<keyword evidence="12" id="KW-0496">Mitochondrion</keyword>
<dbReference type="RefSeq" id="XP_022089696.1">
    <property type="nucleotide sequence ID" value="XM_022234004.1"/>
</dbReference>
<keyword evidence="11 15" id="KW-1133">Transmembrane helix</keyword>
<keyword evidence="9" id="KW-1000">Mitochondrion outer membrane</keyword>
<evidence type="ECO:0000256" key="9">
    <source>
        <dbReference type="ARBA" id="ARBA00022787"/>
    </source>
</evidence>
<evidence type="ECO:0000259" key="16">
    <source>
        <dbReference type="PROSITE" id="PS50089"/>
    </source>
</evidence>
<evidence type="ECO:0000256" key="13">
    <source>
        <dbReference type="ARBA" id="ARBA00023136"/>
    </source>
</evidence>
<name>A0A8B7YDG7_ACAPL</name>
<evidence type="ECO:0000256" key="3">
    <source>
        <dbReference type="ARBA" id="ARBA00012483"/>
    </source>
</evidence>
<reference evidence="18 19" key="1">
    <citation type="submission" date="2025-04" db="UniProtKB">
        <authorList>
            <consortium name="RefSeq"/>
        </authorList>
    </citation>
    <scope>IDENTIFICATION</scope>
</reference>
<dbReference type="Pfam" id="PF13920">
    <property type="entry name" value="zf-C3HC4_3"/>
    <property type="match status" value="1"/>
</dbReference>
<evidence type="ECO:0000256" key="5">
    <source>
        <dbReference type="ARBA" id="ARBA00022692"/>
    </source>
</evidence>
<dbReference type="GO" id="GO:0061630">
    <property type="term" value="F:ubiquitin protein ligase activity"/>
    <property type="evidence" value="ECO:0007669"/>
    <property type="project" value="UniProtKB-EC"/>
</dbReference>
<evidence type="ECO:0000256" key="6">
    <source>
        <dbReference type="ARBA" id="ARBA00022723"/>
    </source>
</evidence>
<organism evidence="17 18">
    <name type="scientific">Acanthaster planci</name>
    <name type="common">Crown-of-thorns starfish</name>
    <dbReference type="NCBI Taxonomy" id="133434"/>
    <lineage>
        <taxon>Eukaryota</taxon>
        <taxon>Metazoa</taxon>
        <taxon>Echinodermata</taxon>
        <taxon>Eleutherozoa</taxon>
        <taxon>Asterozoa</taxon>
        <taxon>Asteroidea</taxon>
        <taxon>Valvatacea</taxon>
        <taxon>Valvatida</taxon>
        <taxon>Acanthasteridae</taxon>
        <taxon>Acanthaster</taxon>
    </lineage>
</organism>
<dbReference type="OrthoDB" id="66726at2759"/>
<dbReference type="OMA" id="FRSANEM"/>
<evidence type="ECO:0000256" key="10">
    <source>
        <dbReference type="ARBA" id="ARBA00022833"/>
    </source>
</evidence>
<keyword evidence="6" id="KW-0479">Metal-binding</keyword>
<dbReference type="GO" id="GO:0016567">
    <property type="term" value="P:protein ubiquitination"/>
    <property type="evidence" value="ECO:0007669"/>
    <property type="project" value="InterPro"/>
</dbReference>
<evidence type="ECO:0000313" key="18">
    <source>
        <dbReference type="RefSeq" id="XP_022089696.1"/>
    </source>
</evidence>
<dbReference type="PROSITE" id="PS50089">
    <property type="entry name" value="ZF_RING_2"/>
    <property type="match status" value="1"/>
</dbReference>
<keyword evidence="8" id="KW-0833">Ubl conjugation pathway</keyword>
<gene>
    <name evidence="18 19" type="primary">LOC110978756</name>
</gene>
<dbReference type="Pfam" id="PF12483">
    <property type="entry name" value="GIDE"/>
    <property type="match status" value="1"/>
</dbReference>
<feature type="transmembrane region" description="Helical" evidence="15">
    <location>
        <begin position="178"/>
        <end position="200"/>
    </location>
</feature>
<dbReference type="SMART" id="SM00184">
    <property type="entry name" value="RING"/>
    <property type="match status" value="1"/>
</dbReference>
<evidence type="ECO:0000313" key="17">
    <source>
        <dbReference type="Proteomes" id="UP000694845"/>
    </source>
</evidence>
<dbReference type="RefSeq" id="XP_022089697.1">
    <property type="nucleotide sequence ID" value="XM_022234005.1"/>
</dbReference>
<dbReference type="Proteomes" id="UP000694845">
    <property type="component" value="Unplaced"/>
</dbReference>
<feature type="transmembrane region" description="Helical" evidence="15">
    <location>
        <begin position="6"/>
        <end position="23"/>
    </location>
</feature>
<comment type="catalytic activity">
    <reaction evidence="1">
        <text>S-ubiquitinyl-[E2 ubiquitin-conjugating enzyme]-L-cysteine + [acceptor protein]-L-lysine = [E2 ubiquitin-conjugating enzyme]-L-cysteine + N(6)-ubiquitinyl-[acceptor protein]-L-lysine.</text>
        <dbReference type="EC" id="2.3.2.27"/>
    </reaction>
</comment>
<dbReference type="GeneID" id="110978756"/>
<evidence type="ECO:0000256" key="14">
    <source>
        <dbReference type="PROSITE-ProRule" id="PRU00175"/>
    </source>
</evidence>
<evidence type="ECO:0000256" key="2">
    <source>
        <dbReference type="ARBA" id="ARBA00004374"/>
    </source>
</evidence>
<sequence>MEKLEVVVMAGTAALTGIIAYYWRKEAQFLQQIKDAPHLNLDPNLKALVSEAPDSTIPYAVIEGSVEAIGKPLKSEHATGILGVLQSLICREHKTYWSGSTRLWHDTTRLIRNISRSVPFVIKDNNTAVRVDDPLSASGLDVPIIYDSFEPSSTSLGEHLVSWASGEKTKGFQTVERMLSEGTVLTGIGMLSTSTGSLVLSPPTSANRPYILSDSGFSGIIRDFQSKLNQLKYFLYISGSITALLVALWLFKQYRKYAERREHEMQVERVLQNRVDDGAEGTNIDRAAGGQDNACTICLTNPRDVVLLDCGHISTCARCTRMLQPPHCPICRQRIKRVVPLFHS</sequence>
<dbReference type="PANTHER" id="PTHR12183">
    <property type="entry name" value="MITOCHONDRIAL UBIQUITIN LIGASE ACTIVATOR OF NFKB 1"/>
    <property type="match status" value="1"/>
</dbReference>
<keyword evidence="13 15" id="KW-0472">Membrane</keyword>
<evidence type="ECO:0000256" key="1">
    <source>
        <dbReference type="ARBA" id="ARBA00000900"/>
    </source>
</evidence>
<dbReference type="KEGG" id="aplc:110978756"/>
<feature type="transmembrane region" description="Helical" evidence="15">
    <location>
        <begin position="233"/>
        <end position="251"/>
    </location>
</feature>
<dbReference type="InterPro" id="IPR013083">
    <property type="entry name" value="Znf_RING/FYVE/PHD"/>
</dbReference>
<keyword evidence="4" id="KW-0808">Transferase</keyword>